<dbReference type="AlphaFoldDB" id="A0A8T2ZMR5"/>
<reference evidence="2" key="1">
    <citation type="journal article" date="2021" name="J. Hered.">
        <title>Genome Assembly of Salicaceae Populus deltoides (Eastern Cottonwood) I-69 Based on Nanopore Sequencing and Hi-C Technologies.</title>
        <authorList>
            <person name="Bai S."/>
            <person name="Wu H."/>
            <person name="Zhang J."/>
            <person name="Pan Z."/>
            <person name="Zhao W."/>
            <person name="Li Z."/>
            <person name="Tong C."/>
        </authorList>
    </citation>
    <scope>NUCLEOTIDE SEQUENCE</scope>
    <source>
        <tissue evidence="2">Leaf</tissue>
    </source>
</reference>
<protein>
    <submittedName>
        <fullName evidence="2">Uncharacterized protein</fullName>
    </submittedName>
</protein>
<comment type="caution">
    <text evidence="2">The sequence shown here is derived from an EMBL/GenBank/DDBJ whole genome shotgun (WGS) entry which is preliminary data.</text>
</comment>
<feature type="compositionally biased region" description="Basic and acidic residues" evidence="1">
    <location>
        <begin position="85"/>
        <end position="96"/>
    </location>
</feature>
<dbReference type="Proteomes" id="UP000807159">
    <property type="component" value="Chromosome 1"/>
</dbReference>
<organism evidence="2 3">
    <name type="scientific">Populus deltoides</name>
    <name type="common">Eastern poplar</name>
    <name type="synonym">Eastern cottonwood</name>
    <dbReference type="NCBI Taxonomy" id="3696"/>
    <lineage>
        <taxon>Eukaryota</taxon>
        <taxon>Viridiplantae</taxon>
        <taxon>Streptophyta</taxon>
        <taxon>Embryophyta</taxon>
        <taxon>Tracheophyta</taxon>
        <taxon>Spermatophyta</taxon>
        <taxon>Magnoliopsida</taxon>
        <taxon>eudicotyledons</taxon>
        <taxon>Gunneridae</taxon>
        <taxon>Pentapetalae</taxon>
        <taxon>rosids</taxon>
        <taxon>fabids</taxon>
        <taxon>Malpighiales</taxon>
        <taxon>Salicaceae</taxon>
        <taxon>Saliceae</taxon>
        <taxon>Populus</taxon>
    </lineage>
</organism>
<dbReference type="EMBL" id="JACEGQ020000001">
    <property type="protein sequence ID" value="KAH8518610.1"/>
    <property type="molecule type" value="Genomic_DNA"/>
</dbReference>
<accession>A0A8T2ZMR5</accession>
<sequence>MATPATRMMLFKNGKSFPLHLLPGSLLGGSNNITSQFMISDPALFQPQQKPIFNLLGGQSNAGLVSDINGALNWRFGRSGEMGRVEARGKSERVISDEDEEDDEDVDDDEEEIEDFDEDVEYEDGGREMALLIRGFGSDAQTASGQPSYSHYASTFLPLVGETMQSACPGHEDAPPPPMLESVYTALQRVSGYKPSVLAF</sequence>
<evidence type="ECO:0000256" key="1">
    <source>
        <dbReference type="SAM" id="MobiDB-lite"/>
    </source>
</evidence>
<feature type="region of interest" description="Disordered" evidence="1">
    <location>
        <begin position="85"/>
        <end position="113"/>
    </location>
</feature>
<proteinExistence type="predicted"/>
<keyword evidence="3" id="KW-1185">Reference proteome</keyword>
<evidence type="ECO:0000313" key="3">
    <source>
        <dbReference type="Proteomes" id="UP000807159"/>
    </source>
</evidence>
<name>A0A8T2ZMR5_POPDE</name>
<gene>
    <name evidence="2" type="ORF">H0E87_000454</name>
</gene>
<feature type="compositionally biased region" description="Acidic residues" evidence="1">
    <location>
        <begin position="97"/>
        <end position="113"/>
    </location>
</feature>
<evidence type="ECO:0000313" key="2">
    <source>
        <dbReference type="EMBL" id="KAH8518610.1"/>
    </source>
</evidence>